<keyword evidence="2 5" id="KW-0479">Metal-binding</keyword>
<feature type="binding site" evidence="5">
    <location>
        <position position="309"/>
    </location>
    <ligand>
        <name>Fe cation</name>
        <dbReference type="ChEBI" id="CHEBI:24875"/>
        <note>catalytic</note>
    </ligand>
</feature>
<feature type="region of interest" description="Disordered" evidence="6">
    <location>
        <begin position="520"/>
        <end position="549"/>
    </location>
</feature>
<dbReference type="EMBL" id="QGMK01000364">
    <property type="protein sequence ID" value="TVY82145.1"/>
    <property type="molecule type" value="Genomic_DNA"/>
</dbReference>
<dbReference type="AlphaFoldDB" id="A0A8T9C8W2"/>
<evidence type="ECO:0000313" key="8">
    <source>
        <dbReference type="Proteomes" id="UP000469558"/>
    </source>
</evidence>
<keyword evidence="4 5" id="KW-0408">Iron</keyword>
<dbReference type="OrthoDB" id="1069523at2759"/>
<dbReference type="GO" id="GO:0046872">
    <property type="term" value="F:metal ion binding"/>
    <property type="evidence" value="ECO:0007669"/>
    <property type="project" value="UniProtKB-KW"/>
</dbReference>
<organism evidence="7 8">
    <name type="scientific">Lachnellula suecica</name>
    <dbReference type="NCBI Taxonomy" id="602035"/>
    <lineage>
        <taxon>Eukaryota</taxon>
        <taxon>Fungi</taxon>
        <taxon>Dikarya</taxon>
        <taxon>Ascomycota</taxon>
        <taxon>Pezizomycotina</taxon>
        <taxon>Leotiomycetes</taxon>
        <taxon>Helotiales</taxon>
        <taxon>Lachnaceae</taxon>
        <taxon>Lachnellula</taxon>
    </lineage>
</organism>
<dbReference type="GO" id="GO:0010436">
    <property type="term" value="F:carotenoid dioxygenase activity"/>
    <property type="evidence" value="ECO:0007669"/>
    <property type="project" value="TreeGrafter"/>
</dbReference>
<evidence type="ECO:0000256" key="6">
    <source>
        <dbReference type="SAM" id="MobiDB-lite"/>
    </source>
</evidence>
<accession>A0A8T9C8W2</accession>
<dbReference type="PANTHER" id="PTHR10543:SF89">
    <property type="entry name" value="CAROTENOID 9,10(9',10')-CLEAVAGE DIOXYGENASE 1"/>
    <property type="match status" value="1"/>
</dbReference>
<comment type="caution">
    <text evidence="7">The sequence shown here is derived from an EMBL/GenBank/DDBJ whole genome shotgun (WGS) entry which is preliminary data.</text>
</comment>
<dbReference type="Pfam" id="PF03055">
    <property type="entry name" value="RPE65"/>
    <property type="match status" value="1"/>
</dbReference>
<feature type="binding site" evidence="5">
    <location>
        <position position="244"/>
    </location>
    <ligand>
        <name>Fe cation</name>
        <dbReference type="ChEBI" id="CHEBI:24875"/>
        <note>catalytic</note>
    </ligand>
</feature>
<comment type="similarity">
    <text evidence="1">Belongs to the carotenoid oxygenase family.</text>
</comment>
<gene>
    <name evidence="7" type="primary">lsdB</name>
    <name evidence="7" type="ORF">LSUE1_G002535</name>
</gene>
<proteinExistence type="inferred from homology"/>
<comment type="cofactor">
    <cofactor evidence="5">
        <name>Fe(2+)</name>
        <dbReference type="ChEBI" id="CHEBI:29033"/>
    </cofactor>
    <text evidence="5">Binds 1 Fe(2+) ion per subunit.</text>
</comment>
<protein>
    <submittedName>
        <fullName evidence="7">Lignostilbene-alpha,beta-dioxygenase isozyme III</fullName>
    </submittedName>
</protein>
<evidence type="ECO:0000256" key="3">
    <source>
        <dbReference type="ARBA" id="ARBA00023002"/>
    </source>
</evidence>
<reference evidence="7 8" key="1">
    <citation type="submission" date="2018-05" db="EMBL/GenBank/DDBJ databases">
        <title>Genome sequencing and assembly of the regulated plant pathogen Lachnellula willkommii and related sister species for the development of diagnostic species identification markers.</title>
        <authorList>
            <person name="Giroux E."/>
            <person name="Bilodeau G."/>
        </authorList>
    </citation>
    <scope>NUCLEOTIDE SEQUENCE [LARGE SCALE GENOMIC DNA]</scope>
    <source>
        <strain evidence="7 8">CBS 268.59</strain>
    </source>
</reference>
<dbReference type="PANTHER" id="PTHR10543">
    <property type="entry name" value="BETA-CAROTENE DIOXYGENASE"/>
    <property type="match status" value="1"/>
</dbReference>
<evidence type="ECO:0000256" key="4">
    <source>
        <dbReference type="ARBA" id="ARBA00023004"/>
    </source>
</evidence>
<feature type="binding site" evidence="5">
    <location>
        <position position="190"/>
    </location>
    <ligand>
        <name>Fe cation</name>
        <dbReference type="ChEBI" id="CHEBI:24875"/>
        <note>catalytic</note>
    </ligand>
</feature>
<evidence type="ECO:0000256" key="2">
    <source>
        <dbReference type="ARBA" id="ARBA00022723"/>
    </source>
</evidence>
<evidence type="ECO:0000256" key="1">
    <source>
        <dbReference type="ARBA" id="ARBA00006787"/>
    </source>
</evidence>
<dbReference type="Proteomes" id="UP000469558">
    <property type="component" value="Unassembled WGS sequence"/>
</dbReference>
<feature type="binding site" evidence="5">
    <location>
        <position position="506"/>
    </location>
    <ligand>
        <name>Fe cation</name>
        <dbReference type="ChEBI" id="CHEBI:24875"/>
        <note>catalytic</note>
    </ligand>
</feature>
<dbReference type="GO" id="GO:0016121">
    <property type="term" value="P:carotene catabolic process"/>
    <property type="evidence" value="ECO:0007669"/>
    <property type="project" value="TreeGrafter"/>
</dbReference>
<feature type="non-terminal residue" evidence="7">
    <location>
        <position position="1"/>
    </location>
</feature>
<name>A0A8T9C8W2_9HELO</name>
<dbReference type="InterPro" id="IPR004294">
    <property type="entry name" value="Carotenoid_Oase"/>
</dbReference>
<evidence type="ECO:0000313" key="7">
    <source>
        <dbReference type="EMBL" id="TVY82145.1"/>
    </source>
</evidence>
<keyword evidence="8" id="KW-1185">Reference proteome</keyword>
<evidence type="ECO:0000256" key="5">
    <source>
        <dbReference type="PIRSR" id="PIRSR604294-1"/>
    </source>
</evidence>
<keyword evidence="3" id="KW-0560">Oxidoreductase</keyword>
<sequence length="549" mass="62135">MAHIFSLAQEASPTYVSGRKTEDSNKFPDTGFFKGFNAPSRFEGSITALEVSGTIPADINGTFYRIQPDHAWPPIYEEDIHFNGDGSVSGIRIQNGQADFNQKYVQTDRYKHEKAARKALFGRYRNPYTDNEMVKGVIRTAANTNIFFWRGVLLATKEDGPPWAMDPVTLETIGRYDFEGQVRHPTFTAHPKIDPVTGEMVCFGYEAGGNGVDGSCDIVVFTIDKDGRKVEECWYKGPFCGMIHDCGISENYLVLPLTPLKVDAERIKRGGNHFAWDPEEDSWYGIVPRRGGKPEDIVWLRSKNAFHGHIAGCYENEDGHIVFDLTVATDNVFFWFPPDNAPRETLAKRNALVSDTYRWIFDPKLPTNSRVEPSQLFGINGEFSRIDDRWVTRPYNHFWQIQIEPQRHYDFAKCGSPAGGLFNAIGHFTWDGLTKDVYWPGPTTTFQEPVFVPKAGSDKEGEGYLMAFLNHLDVLRNDILIFDALELAKGPIAVIHLPFKLRLGVHGNFVEQKDIEEWEKRRGEGGDLGPVKAAEKPLPWQEEMESVPK</sequence>